<protein>
    <submittedName>
        <fullName evidence="2">DUF2726 domain-containing protein</fullName>
    </submittedName>
</protein>
<accession>A0A7V8J0M4</accession>
<dbReference type="RefSeq" id="WP_010952943.1">
    <property type="nucleotide sequence ID" value="NZ_CABEEI010000004.1"/>
</dbReference>
<evidence type="ECO:0000313" key="3">
    <source>
        <dbReference type="Proteomes" id="UP000442695"/>
    </source>
</evidence>
<dbReference type="InterPro" id="IPR024402">
    <property type="entry name" value="DUF2726"/>
</dbReference>
<dbReference type="Pfam" id="PF10881">
    <property type="entry name" value="DUF2726"/>
    <property type="match status" value="1"/>
</dbReference>
<comment type="caution">
    <text evidence="2">The sequence shown here is derived from an EMBL/GenBank/DDBJ whole genome shotgun (WGS) entry which is preliminary data.</text>
</comment>
<proteinExistence type="predicted"/>
<dbReference type="Proteomes" id="UP000442695">
    <property type="component" value="Unassembled WGS sequence"/>
</dbReference>
<organism evidence="2 3">
    <name type="scientific">Pseudomonas putida</name>
    <name type="common">Arthrobacter siderocapsulatus</name>
    <dbReference type="NCBI Taxonomy" id="303"/>
    <lineage>
        <taxon>Bacteria</taxon>
        <taxon>Pseudomonadati</taxon>
        <taxon>Pseudomonadota</taxon>
        <taxon>Gammaproteobacteria</taxon>
        <taxon>Pseudomonadales</taxon>
        <taxon>Pseudomonadaceae</taxon>
        <taxon>Pseudomonas</taxon>
    </lineage>
</organism>
<gene>
    <name evidence="2" type="ORF">GN299_32565</name>
</gene>
<evidence type="ECO:0000259" key="1">
    <source>
        <dbReference type="Pfam" id="PF10881"/>
    </source>
</evidence>
<dbReference type="SMR" id="A0A7V8J0M4"/>
<feature type="domain" description="DUF2726" evidence="1">
    <location>
        <begin position="157"/>
        <end position="265"/>
    </location>
</feature>
<sequence>MEDREQLYTLLAQKDWDAIGKIIYKNKKAKKQDPFLTQVTTFFEAEFFEFTRPLPPAERAKQFEHTNLIIELGQHGFSQAFVDNFVDERLKLMQETQHSALLNYAQTYQHRPLAQRIIASFINTKPEAVAASLRENMTIRATDVQPGKAKTIRLFKSKQEEHFYEAVRRVFPTYHPYPNVALSCVLDYQAIKDSLSEQAKSYFFKAIIDSVVFDVGSGYEPKYFIELDSNFHDAAQAQANDKMKDDIFRAANTKLIRIRPLNSKASSIEEFEKLVREVMRQL</sequence>
<evidence type="ECO:0000313" key="2">
    <source>
        <dbReference type="EMBL" id="KAF0250684.1"/>
    </source>
</evidence>
<reference evidence="2 3" key="1">
    <citation type="submission" date="2019-12" db="EMBL/GenBank/DDBJ databases">
        <authorList>
            <person name="Woiski C."/>
        </authorList>
    </citation>
    <scope>NUCLEOTIDE SEQUENCE [LARGE SCALE GENOMIC DNA]</scope>
    <source>
        <strain evidence="2 3">BOE100</strain>
    </source>
</reference>
<name>A0A7V8J0M4_PSEPU</name>
<dbReference type="EMBL" id="WOWR01000098">
    <property type="protein sequence ID" value="KAF0250684.1"/>
    <property type="molecule type" value="Genomic_DNA"/>
</dbReference>
<dbReference type="AlphaFoldDB" id="A0A7V8J0M4"/>